<dbReference type="Gene3D" id="2.160.20.10">
    <property type="entry name" value="Single-stranded right-handed beta-helix, Pectin lyase-like"/>
    <property type="match status" value="1"/>
</dbReference>
<dbReference type="InterPro" id="IPR011050">
    <property type="entry name" value="Pectin_lyase_fold/virulence"/>
</dbReference>
<reference evidence="2 3" key="1">
    <citation type="submission" date="2011-09" db="EMBL/GenBank/DDBJ databases">
        <title>The Genome Sequence of Bacillus smithii 7_3_47FAA.</title>
        <authorList>
            <consortium name="The Broad Institute Genome Sequencing Platform"/>
            <person name="Earl A."/>
            <person name="Ward D."/>
            <person name="Feldgarden M."/>
            <person name="Gevers D."/>
            <person name="Daigneault M."/>
            <person name="Strauss J."/>
            <person name="Allen-Vercoe E."/>
            <person name="Young S.K."/>
            <person name="Zeng Q."/>
            <person name="Gargeya S."/>
            <person name="Fitzgerald M."/>
            <person name="Haas B."/>
            <person name="Abouelleil A."/>
            <person name="Alvarado L."/>
            <person name="Arachchi H.M."/>
            <person name="Berlin A."/>
            <person name="Brown A."/>
            <person name="Chapman S.B."/>
            <person name="Chen Z."/>
            <person name="Dunbar C."/>
            <person name="Freedman E."/>
            <person name="Gearin G."/>
            <person name="Goldberg J."/>
            <person name="Griggs A."/>
            <person name="Gujja S."/>
            <person name="Heiman D."/>
            <person name="Howarth C."/>
            <person name="Larson L."/>
            <person name="Lui A."/>
            <person name="MacDonald P.J.P."/>
            <person name="Montmayeur A."/>
            <person name="Murphy C."/>
            <person name="Neiman D."/>
            <person name="Pearson M."/>
            <person name="Priest M."/>
            <person name="Roberts A."/>
            <person name="Saif S."/>
            <person name="Shea T."/>
            <person name="Shenoy N."/>
            <person name="Sisk P."/>
            <person name="Stolte C."/>
            <person name="Sykes S."/>
            <person name="Wortman J."/>
            <person name="Nusbaum C."/>
            <person name="Birren B."/>
        </authorList>
    </citation>
    <scope>NUCLEOTIDE SEQUENCE [LARGE SCALE GENOMIC DNA]</scope>
    <source>
        <strain evidence="2 3">7_3_47FAA</strain>
    </source>
</reference>
<dbReference type="PATRIC" id="fig|665952.3.peg.2708"/>
<dbReference type="InterPro" id="IPR012334">
    <property type="entry name" value="Pectin_lyas_fold"/>
</dbReference>
<evidence type="ECO:0000313" key="2">
    <source>
        <dbReference type="EMBL" id="EHL75928.1"/>
    </source>
</evidence>
<protein>
    <recommendedName>
        <fullName evidence="1">Rhamnogalacturonase A/B/Epimerase-like pectate lyase domain-containing protein</fullName>
    </recommendedName>
</protein>
<dbReference type="InterPro" id="IPR024535">
    <property type="entry name" value="RHGA/B-epi-like_pectate_lyase"/>
</dbReference>
<evidence type="ECO:0000313" key="3">
    <source>
        <dbReference type="Proteomes" id="UP000011747"/>
    </source>
</evidence>
<dbReference type="SUPFAM" id="SSF51126">
    <property type="entry name" value="Pectin lyase-like"/>
    <property type="match status" value="2"/>
</dbReference>
<dbReference type="EMBL" id="ACWF01000135">
    <property type="protein sequence ID" value="EHL75928.1"/>
    <property type="molecule type" value="Genomic_DNA"/>
</dbReference>
<keyword evidence="3" id="KW-1185">Reference proteome</keyword>
<dbReference type="Pfam" id="PF12708">
    <property type="entry name" value="Pect-lyase_RHGA_epim"/>
    <property type="match status" value="1"/>
</dbReference>
<feature type="domain" description="Rhamnogalacturonase A/B/Epimerase-like pectate lyase" evidence="1">
    <location>
        <begin position="121"/>
        <end position="202"/>
    </location>
</feature>
<dbReference type="HOGENOM" id="CLU_039708_0_0_9"/>
<sequence>MNLVAKFFKGVKTLLCLDKNHDPIKNKDLIADLLDTKTDLKSVIKETDELFDRYSNKRKQRNPFTASVLSVIKKTTNFLPVQKRNDISWETDLDENGFVYPTWKNLLDQEYIHLMSKIDRIVNVLDYGAIGDGKTDNTKAFQKAIGNGRVIVYVPEGNFLIRGIKLPSWTCLIGKGKGITIIKLHPDAPIATRLVTNANHRKGNHHILVKGMSLDWNIERLGNMERTSAGGHSSSCFTFANVKYGWVKQVEAINPGLHCFDVSSTRYHYAGDGKRARGRSRYIWLDQLNGYGFGDDGITTHHSDYVFISNSHMCDPSGRAHPKGISNSNGIEVDDGSRNIWLVHNSTSRCFGGVEIKAHHNASAASNIYIIGHLSVHDNRSYNFRHIGHHKISDPESKTAYNIKATMMVSIAPIYTDLYQHSSPRGLVVSAYRNVVINHFTLIGDPDYDYKGNPMIAIQYRARNIVLNHVSIRNFHTAGADIKIFGGPQRADDVTIRHSTIRQSAPLAIQIGAGVQNIHVHHLKAFNQNGKCGLKTVEFPPSISNFQAVGYKMPICIK</sequence>
<dbReference type="RefSeq" id="WP_003354902.1">
    <property type="nucleotide sequence ID" value="NZ_JH414760.1"/>
</dbReference>
<organism evidence="2 3">
    <name type="scientific">Bacillus smithii 7_3_47FAA</name>
    <dbReference type="NCBI Taxonomy" id="665952"/>
    <lineage>
        <taxon>Bacteria</taxon>
        <taxon>Bacillati</taxon>
        <taxon>Bacillota</taxon>
        <taxon>Bacilli</taxon>
        <taxon>Bacillales</taxon>
        <taxon>Bacillaceae</taxon>
        <taxon>Bacillus</taxon>
    </lineage>
</organism>
<dbReference type="SMART" id="SM00710">
    <property type="entry name" value="PbH1"/>
    <property type="match status" value="5"/>
</dbReference>
<dbReference type="AlphaFoldDB" id="G9QNJ9"/>
<accession>G9QNJ9</accession>
<dbReference type="Proteomes" id="UP000011747">
    <property type="component" value="Unassembled WGS sequence"/>
</dbReference>
<dbReference type="InterPro" id="IPR006626">
    <property type="entry name" value="PbH1"/>
</dbReference>
<comment type="caution">
    <text evidence="2">The sequence shown here is derived from an EMBL/GenBank/DDBJ whole genome shotgun (WGS) entry which is preliminary data.</text>
</comment>
<evidence type="ECO:0000259" key="1">
    <source>
        <dbReference type="Pfam" id="PF12708"/>
    </source>
</evidence>
<proteinExistence type="predicted"/>
<name>G9QNJ9_9BACI</name>
<gene>
    <name evidence="2" type="ORF">HMPREF1015_02742</name>
</gene>